<dbReference type="Proteomes" id="UP001595752">
    <property type="component" value="Unassembled WGS sequence"/>
</dbReference>
<accession>A0ABV8B6L2</accession>
<name>A0ABV8B6L2_9BACI</name>
<dbReference type="RefSeq" id="WP_377918331.1">
    <property type="nucleotide sequence ID" value="NZ_JBHRZT010000072.1"/>
</dbReference>
<organism evidence="1 2">
    <name type="scientific">Bacillus songklensis</name>
    <dbReference type="NCBI Taxonomy" id="1069116"/>
    <lineage>
        <taxon>Bacteria</taxon>
        <taxon>Bacillati</taxon>
        <taxon>Bacillota</taxon>
        <taxon>Bacilli</taxon>
        <taxon>Bacillales</taxon>
        <taxon>Bacillaceae</taxon>
        <taxon>Bacillus</taxon>
    </lineage>
</organism>
<protein>
    <submittedName>
        <fullName evidence="1">Uncharacterized protein</fullName>
    </submittedName>
</protein>
<reference evidence="2" key="1">
    <citation type="journal article" date="2019" name="Int. J. Syst. Evol. Microbiol.">
        <title>The Global Catalogue of Microorganisms (GCM) 10K type strain sequencing project: providing services to taxonomists for standard genome sequencing and annotation.</title>
        <authorList>
            <consortium name="The Broad Institute Genomics Platform"/>
            <consortium name="The Broad Institute Genome Sequencing Center for Infectious Disease"/>
            <person name="Wu L."/>
            <person name="Ma J."/>
        </authorList>
    </citation>
    <scope>NUCLEOTIDE SEQUENCE [LARGE SCALE GENOMIC DNA]</scope>
    <source>
        <strain evidence="2">CCUG 61889</strain>
    </source>
</reference>
<dbReference type="EMBL" id="JBHRZT010000072">
    <property type="protein sequence ID" value="MFC3885956.1"/>
    <property type="molecule type" value="Genomic_DNA"/>
</dbReference>
<evidence type="ECO:0000313" key="1">
    <source>
        <dbReference type="EMBL" id="MFC3885956.1"/>
    </source>
</evidence>
<keyword evidence="2" id="KW-1185">Reference proteome</keyword>
<gene>
    <name evidence="1" type="ORF">ACFOU2_21760</name>
</gene>
<evidence type="ECO:0000313" key="2">
    <source>
        <dbReference type="Proteomes" id="UP001595752"/>
    </source>
</evidence>
<proteinExistence type="predicted"/>
<comment type="caution">
    <text evidence="1">The sequence shown here is derived from an EMBL/GenBank/DDBJ whole genome shotgun (WGS) entry which is preliminary data.</text>
</comment>
<sequence>MMYEYEYVILMSEKQKEIERRALHAWRDEHIYRQKKTPLFEQLIRVFQKKKEDNLSDDACCCPTC</sequence>